<gene>
    <name evidence="3" type="primary">LOC106812455</name>
</gene>
<feature type="region of interest" description="Disordered" evidence="1">
    <location>
        <begin position="75"/>
        <end position="137"/>
    </location>
</feature>
<evidence type="ECO:0000313" key="2">
    <source>
        <dbReference type="Proteomes" id="UP000695022"/>
    </source>
</evidence>
<dbReference type="GeneID" id="106812455"/>
<sequence length="273" mass="31115">MYVIVEFLETGEVEAVPDTWIQENSVLWPPHSSGTIKNLIKNHGAPKECWITYEIRKLTTASDYDKARQKLRMAEYTSDLQSEEDNSTQKRKKRPTLRYISETDSDLEVSPPLKKKAMGRSFLPLPPPPPMQQQSVSVVPEETTQQARQRDTCSAVQRQILRMLEEMREDVAHNARTLNTILKATSRGQEQLEGATLPEGVTFPLQTMEELEHLEVLLEDSSVEKSMIAYLHITGREQSSEIGRRVLPKSHYLVSLATAFIAREGKHREAQAF</sequence>
<evidence type="ECO:0000256" key="1">
    <source>
        <dbReference type="SAM" id="MobiDB-lite"/>
    </source>
</evidence>
<keyword evidence="2" id="KW-1185">Reference proteome</keyword>
<evidence type="ECO:0000313" key="3">
    <source>
        <dbReference type="RefSeq" id="XP_014671825.1"/>
    </source>
</evidence>
<reference evidence="3" key="1">
    <citation type="submission" date="2025-08" db="UniProtKB">
        <authorList>
            <consortium name="RefSeq"/>
        </authorList>
    </citation>
    <scope>IDENTIFICATION</scope>
</reference>
<dbReference type="PANTHER" id="PTHR34153:SF2">
    <property type="entry name" value="SI:CH211-262H13.3-RELATED"/>
    <property type="match status" value="1"/>
</dbReference>
<accession>A0ABM1EI04</accession>
<dbReference type="Proteomes" id="UP000695022">
    <property type="component" value="Unplaced"/>
</dbReference>
<dbReference type="RefSeq" id="XP_014671825.1">
    <property type="nucleotide sequence ID" value="XM_014816339.1"/>
</dbReference>
<proteinExistence type="predicted"/>
<protein>
    <submittedName>
        <fullName evidence="3">Uncharacterized protein LOC106812455</fullName>
    </submittedName>
</protein>
<dbReference type="PANTHER" id="PTHR34153">
    <property type="entry name" value="SI:CH211-262H13.3-RELATED-RELATED"/>
    <property type="match status" value="1"/>
</dbReference>
<organism evidence="2 3">
    <name type="scientific">Priapulus caudatus</name>
    <name type="common">Priapulid worm</name>
    <dbReference type="NCBI Taxonomy" id="37621"/>
    <lineage>
        <taxon>Eukaryota</taxon>
        <taxon>Metazoa</taxon>
        <taxon>Ecdysozoa</taxon>
        <taxon>Scalidophora</taxon>
        <taxon>Priapulida</taxon>
        <taxon>Priapulimorpha</taxon>
        <taxon>Priapulimorphida</taxon>
        <taxon>Priapulidae</taxon>
        <taxon>Priapulus</taxon>
    </lineage>
</organism>
<name>A0ABM1EI04_PRICU</name>